<feature type="region of interest" description="Disordered" evidence="5">
    <location>
        <begin position="1"/>
        <end position="261"/>
    </location>
</feature>
<dbReference type="SUPFAM" id="SSF52113">
    <property type="entry name" value="BRCT domain"/>
    <property type="match status" value="1"/>
</dbReference>
<gene>
    <name evidence="7" type="ORF">FNF27_05505</name>
</gene>
<dbReference type="Pfam" id="PF08519">
    <property type="entry name" value="RFC1"/>
    <property type="match status" value="1"/>
</dbReference>
<dbReference type="InterPro" id="IPR027417">
    <property type="entry name" value="P-loop_NTPase"/>
</dbReference>
<feature type="compositionally biased region" description="Low complexity" evidence="5">
    <location>
        <begin position="186"/>
        <end position="207"/>
    </location>
</feature>
<dbReference type="EMBL" id="VLTO01000039">
    <property type="protein sequence ID" value="KAA0173014.1"/>
    <property type="molecule type" value="Genomic_DNA"/>
</dbReference>
<evidence type="ECO:0000256" key="2">
    <source>
        <dbReference type="ARBA" id="ARBA00020401"/>
    </source>
</evidence>
<feature type="compositionally biased region" description="Acidic residues" evidence="5">
    <location>
        <begin position="1216"/>
        <end position="1241"/>
    </location>
</feature>
<dbReference type="GO" id="GO:0005663">
    <property type="term" value="C:DNA replication factor C complex"/>
    <property type="evidence" value="ECO:0007669"/>
    <property type="project" value="InterPro"/>
</dbReference>
<dbReference type="PANTHER" id="PTHR23389:SF6">
    <property type="entry name" value="REPLICATION FACTOR C SUBUNIT 1"/>
    <property type="match status" value="1"/>
</dbReference>
<dbReference type="CDD" id="cd00009">
    <property type="entry name" value="AAA"/>
    <property type="match status" value="1"/>
</dbReference>
<dbReference type="GO" id="GO:0003689">
    <property type="term" value="F:DNA clamp loader activity"/>
    <property type="evidence" value="ECO:0007669"/>
    <property type="project" value="UniProtKB-UniRule"/>
</dbReference>
<dbReference type="GO" id="GO:0003677">
    <property type="term" value="F:DNA binding"/>
    <property type="evidence" value="ECO:0007669"/>
    <property type="project" value="InterPro"/>
</dbReference>
<feature type="compositionally biased region" description="Low complexity" evidence="5">
    <location>
        <begin position="247"/>
        <end position="261"/>
    </location>
</feature>
<evidence type="ECO:0000313" key="8">
    <source>
        <dbReference type="Proteomes" id="UP000322899"/>
    </source>
</evidence>
<dbReference type="PIRSF" id="PIRSF036578">
    <property type="entry name" value="RFC1"/>
    <property type="match status" value="1"/>
</dbReference>
<dbReference type="FunFam" id="3.40.50.300:FF:000395">
    <property type="entry name" value="Replication factor C subunit 1"/>
    <property type="match status" value="1"/>
</dbReference>
<feature type="compositionally biased region" description="Low complexity" evidence="5">
    <location>
        <begin position="592"/>
        <end position="611"/>
    </location>
</feature>
<feature type="compositionally biased region" description="Polar residues" evidence="5">
    <location>
        <begin position="225"/>
        <end position="236"/>
    </location>
</feature>
<feature type="domain" description="AAA+ ATPase" evidence="6">
    <location>
        <begin position="689"/>
        <end position="834"/>
    </location>
</feature>
<name>A0A5A8E7A3_CAFRO</name>
<evidence type="ECO:0000256" key="3">
    <source>
        <dbReference type="ARBA" id="ARBA00022705"/>
    </source>
</evidence>
<feature type="region of interest" description="Disordered" evidence="5">
    <location>
        <begin position="274"/>
        <end position="428"/>
    </location>
</feature>
<organism evidence="7 8">
    <name type="scientific">Cafeteria roenbergensis</name>
    <name type="common">Marine flagellate</name>
    <dbReference type="NCBI Taxonomy" id="33653"/>
    <lineage>
        <taxon>Eukaryota</taxon>
        <taxon>Sar</taxon>
        <taxon>Stramenopiles</taxon>
        <taxon>Bigyra</taxon>
        <taxon>Opalozoa</taxon>
        <taxon>Bicosoecida</taxon>
        <taxon>Cafeteriaceae</taxon>
        <taxon>Cafeteria</taxon>
    </lineage>
</organism>
<feature type="region of interest" description="Disordered" evidence="5">
    <location>
        <begin position="580"/>
        <end position="611"/>
    </location>
</feature>
<dbReference type="InterPro" id="IPR013725">
    <property type="entry name" value="DNA_replication_fac_RFC1_C"/>
</dbReference>
<feature type="compositionally biased region" description="Low complexity" evidence="5">
    <location>
        <begin position="29"/>
        <end position="43"/>
    </location>
</feature>
<feature type="compositionally biased region" description="Low complexity" evidence="5">
    <location>
        <begin position="150"/>
        <end position="169"/>
    </location>
</feature>
<evidence type="ECO:0000256" key="5">
    <source>
        <dbReference type="SAM" id="MobiDB-lite"/>
    </source>
</evidence>
<dbReference type="SUPFAM" id="SSF52540">
    <property type="entry name" value="P-loop containing nucleoside triphosphate hydrolases"/>
    <property type="match status" value="1"/>
</dbReference>
<feature type="compositionally biased region" description="Acidic residues" evidence="5">
    <location>
        <begin position="314"/>
        <end position="344"/>
    </location>
</feature>
<dbReference type="Pfam" id="PF00533">
    <property type="entry name" value="BRCT"/>
    <property type="match status" value="1"/>
</dbReference>
<dbReference type="GO" id="GO:0006260">
    <property type="term" value="P:DNA replication"/>
    <property type="evidence" value="ECO:0007669"/>
    <property type="project" value="UniProtKB-KW"/>
</dbReference>
<evidence type="ECO:0000256" key="4">
    <source>
        <dbReference type="PIRNR" id="PIRNR036578"/>
    </source>
</evidence>
<dbReference type="SMART" id="SM00382">
    <property type="entry name" value="AAA"/>
    <property type="match status" value="1"/>
</dbReference>
<dbReference type="AlphaFoldDB" id="A0A5A8E7A3"/>
<keyword evidence="4" id="KW-0067">ATP-binding</keyword>
<dbReference type="SUPFAM" id="SSF48019">
    <property type="entry name" value="post-AAA+ oligomerization domain-like"/>
    <property type="match status" value="1"/>
</dbReference>
<dbReference type="Gene3D" id="1.20.272.10">
    <property type="match status" value="1"/>
</dbReference>
<keyword evidence="4" id="KW-0539">Nucleus</keyword>
<dbReference type="Gene3D" id="1.10.8.60">
    <property type="match status" value="1"/>
</dbReference>
<dbReference type="Proteomes" id="UP000322899">
    <property type="component" value="Unassembled WGS sequence"/>
</dbReference>
<dbReference type="CDD" id="cd17748">
    <property type="entry name" value="BRCT_DNA_ligase_like"/>
    <property type="match status" value="1"/>
</dbReference>
<feature type="compositionally biased region" description="Low complexity" evidence="5">
    <location>
        <begin position="296"/>
        <end position="313"/>
    </location>
</feature>
<protein>
    <recommendedName>
        <fullName evidence="2 4">Replication factor C subunit 1</fullName>
    </recommendedName>
</protein>
<feature type="region of interest" description="Disordered" evidence="5">
    <location>
        <begin position="658"/>
        <end position="679"/>
    </location>
</feature>
<dbReference type="GO" id="GO:0016887">
    <property type="term" value="F:ATP hydrolysis activity"/>
    <property type="evidence" value="ECO:0007669"/>
    <property type="project" value="InterPro"/>
</dbReference>
<evidence type="ECO:0000313" key="7">
    <source>
        <dbReference type="EMBL" id="KAA0173014.1"/>
    </source>
</evidence>
<dbReference type="PANTHER" id="PTHR23389">
    <property type="entry name" value="CHROMOSOME TRANSMISSION FIDELITY FACTOR 18"/>
    <property type="match status" value="1"/>
</dbReference>
<keyword evidence="3 4" id="KW-0235">DNA replication</keyword>
<dbReference type="Gene3D" id="3.40.50.10190">
    <property type="entry name" value="BRCT domain"/>
    <property type="match status" value="1"/>
</dbReference>
<proteinExistence type="inferred from homology"/>
<feature type="compositionally biased region" description="Low complexity" evidence="5">
    <location>
        <begin position="50"/>
        <end position="59"/>
    </location>
</feature>
<dbReference type="Pfam" id="PF00004">
    <property type="entry name" value="AAA"/>
    <property type="match status" value="1"/>
</dbReference>
<dbReference type="InterPro" id="IPR003959">
    <property type="entry name" value="ATPase_AAA_core"/>
</dbReference>
<dbReference type="Pfam" id="PF25361">
    <property type="entry name" value="AAA_lid_RFC1"/>
    <property type="match status" value="1"/>
</dbReference>
<dbReference type="InterPro" id="IPR036420">
    <property type="entry name" value="BRCT_dom_sf"/>
</dbReference>
<dbReference type="GO" id="GO:0005634">
    <property type="term" value="C:nucleus"/>
    <property type="evidence" value="ECO:0007669"/>
    <property type="project" value="UniProtKB-SubCell"/>
</dbReference>
<comment type="caution">
    <text evidence="7">The sequence shown here is derived from an EMBL/GenBank/DDBJ whole genome shotgun (WGS) entry which is preliminary data.</text>
</comment>
<feature type="compositionally biased region" description="Low complexity" evidence="5">
    <location>
        <begin position="416"/>
        <end position="428"/>
    </location>
</feature>
<dbReference type="InterPro" id="IPR003593">
    <property type="entry name" value="AAA+_ATPase"/>
</dbReference>
<feature type="region of interest" description="Disordered" evidence="5">
    <location>
        <begin position="1207"/>
        <end position="1270"/>
    </location>
</feature>
<accession>A0A5A8E7A3</accession>
<dbReference type="GO" id="GO:0005524">
    <property type="term" value="F:ATP binding"/>
    <property type="evidence" value="ECO:0007669"/>
    <property type="project" value="UniProtKB-UniRule"/>
</dbReference>
<evidence type="ECO:0000256" key="1">
    <source>
        <dbReference type="ARBA" id="ARBA00006116"/>
    </source>
</evidence>
<dbReference type="GO" id="GO:0006281">
    <property type="term" value="P:DNA repair"/>
    <property type="evidence" value="ECO:0007669"/>
    <property type="project" value="InterPro"/>
</dbReference>
<dbReference type="InterPro" id="IPR012178">
    <property type="entry name" value="RFC1"/>
</dbReference>
<feature type="compositionally biased region" description="Basic residues" evidence="5">
    <location>
        <begin position="1246"/>
        <end position="1270"/>
    </location>
</feature>
<dbReference type="OrthoDB" id="446168at2759"/>
<comment type="similarity">
    <text evidence="1 4">Belongs to the activator 1 large subunit family.</text>
</comment>
<comment type="subcellular location">
    <subcellularLocation>
        <location evidence="4">Nucleus</location>
    </subcellularLocation>
</comment>
<dbReference type="InterPro" id="IPR001357">
    <property type="entry name" value="BRCT_dom"/>
</dbReference>
<dbReference type="InterPro" id="IPR008921">
    <property type="entry name" value="DNA_pol3_clamp-load_cplx_C"/>
</dbReference>
<reference evidence="7 8" key="1">
    <citation type="submission" date="2019-07" db="EMBL/GenBank/DDBJ databases">
        <title>Genomes of Cafeteria roenbergensis.</title>
        <authorList>
            <person name="Fischer M.G."/>
            <person name="Hackl T."/>
            <person name="Roman M."/>
        </authorList>
    </citation>
    <scope>NUCLEOTIDE SEQUENCE [LARGE SCALE GENOMIC DNA]</scope>
    <source>
        <strain evidence="7 8">E4-10P</strain>
    </source>
</reference>
<keyword evidence="4" id="KW-0547">Nucleotide-binding</keyword>
<sequence length="1270" mass="130507">MDIRSFFGGGKGAKAAAAPKGASKRKPAARSTSAAANRSPARRGGPQQLAGASAASPRRSPARARTSKAQPTQAKSSPPRRSAAKTGGSPSSKRKQGAAAVVELPAAGITLSDGPDSSGDEDDESSSARRAQTGAQTRPGKRRLLRADDASGSGSSGGAAAAAGVGESSPGRAPKRPRGDDFSQEASATSTLGTASTLRVGSAATDASDGDSSDDDASKGRAASTGRTTRVSSQPSALPDRSVGKLSASTRAAKPASPPRRAAISADAFFSAGGDKRAAALARPAAVQRGVEEGLGRSSKGGSREGSAAASQSEAEDVPSDDDGSDDGDSLLEAQEDEEDEGEDAGSGGASSSQARRPNTRRGARASGGSAGSVVDLCDASDAGTGEKVSAAKRPRLAGQSSAGAAADTKADEGTASSSSSSSSTSSALPAAAAKGSSARPLASMRVCVTGVLASMTRGEATTIIQHFGGTVSASAGMQLDLLVCGSKLEDGRDVQEGSKYAKALEAQEEQKARLAAFEAQGGGKRKQPKAPLRIVGEDDFLAMLPGRAEAEIKQLKEGMAGANSHRRRALDMGSALAQADEYARRKREAGSARPVASSSSSSSSSSAGGAAAAPSLMWVDKYAPETAGDLVGNTAAFERLLYWLQNWDELHAGGPPVKGARGTAKAPRPPLPAKGKPATLRADKHNIYARAALLSGAPGIGKSTSARLVASMCGRQVVELNASDKRNAKTLAMTLRPVTSGIRVLTMGGSAGSPMLGAGAGGAGSGKGKHVVIMDEVDGLAGNDDRGGTRELISIIAKTRVPIICICNDRSNTKVRSLLNHCLDLPYTRPRKDAIAKRVASIAQREGLGVDPAAIQVLAEAVGGDVRQVLHTMESWGRRAKRSGASGAPMLSAITMKAELVSTDKDAILRHTGFSAAEQLLLVGTGESAMRPSERLRQLTELFFVDYDLVPLLLQQNYVPSLSGQRDLGSAAAVSRAAYAAQAFADADVLGSRLRSQGQWGLLPATAALNVRGALAARGGAKMRSSFPEWFAKNSTSNKRRRLLAELSTHMSARVWGLPGRSGLVMDHLSVLRERVFRPLFAASAVSKGAVSDEQAEQMLAAWSDPPAPELWQAGEEDETDMPPVRKLVRAGVGVMGEYGLSKDDAMESLCELRLGAVVDPRTDINTKTKLAITREYGNLRIRSQALVEEQGVTAAARKRKAARSMAAAAAEGGGSDDEDDGAGVDDDDEDDAGDGDIDLEAFRAKGKSKARSGSAKKKGRAGSAKAKR</sequence>
<dbReference type="Gene3D" id="3.40.50.300">
    <property type="entry name" value="P-loop containing nucleotide triphosphate hydrolases"/>
    <property type="match status" value="1"/>
</dbReference>
<evidence type="ECO:0000259" key="6">
    <source>
        <dbReference type="SMART" id="SM00382"/>
    </source>
</evidence>